<dbReference type="SUPFAM" id="SSF103473">
    <property type="entry name" value="MFS general substrate transporter"/>
    <property type="match status" value="1"/>
</dbReference>
<name>L0A8A1_CALLD</name>
<dbReference type="InterPro" id="IPR036259">
    <property type="entry name" value="MFS_trans_sf"/>
</dbReference>
<feature type="transmembrane region" description="Helical" evidence="1">
    <location>
        <begin position="39"/>
        <end position="61"/>
    </location>
</feature>
<keyword evidence="1" id="KW-0472">Membrane</keyword>
<dbReference type="STRING" id="1056495.Calag_0286"/>
<keyword evidence="1" id="KW-0812">Transmembrane</keyword>
<dbReference type="GO" id="GO:0022857">
    <property type="term" value="F:transmembrane transporter activity"/>
    <property type="evidence" value="ECO:0007669"/>
    <property type="project" value="InterPro"/>
</dbReference>
<feature type="transmembrane region" description="Helical" evidence="1">
    <location>
        <begin position="232"/>
        <end position="251"/>
    </location>
</feature>
<evidence type="ECO:0000256" key="1">
    <source>
        <dbReference type="SAM" id="Phobius"/>
    </source>
</evidence>
<feature type="transmembrane region" description="Helical" evidence="1">
    <location>
        <begin position="200"/>
        <end position="220"/>
    </location>
</feature>
<dbReference type="Pfam" id="PF07690">
    <property type="entry name" value="MFS_1"/>
    <property type="match status" value="1"/>
</dbReference>
<evidence type="ECO:0000313" key="2">
    <source>
        <dbReference type="EMBL" id="AFZ70066.1"/>
    </source>
</evidence>
<proteinExistence type="predicted"/>
<dbReference type="GeneID" id="14211546"/>
<sequence length="373" mass="42082" precursor="true">MRRNNIGFLFLSTSIVRFSSIIAQSVIPLYINSFIASSKLISIAIALLWISNGVGSLFSIYFKKIHNFLIISFSLTSLGFLFLVFNNNYFQIYISIILIGVGLGSISILLAPSMHQANNKFEGIGLYSFALSMGLILGTLFSSIILTYLSFKFIFISTILLLVSPLIFTLKNKYNPIDINIKFKINNLFSIIQNKKFLKYLTFNFIYSLILPLIISYWGIYETKTIGLKPNLVMISLFLLFILSSLIRFALIKINEKGLIKMEILAIAILPLIFIFLNTNNLILNITGLLLFSIPHSVLYPSFLYKAFNSLDKNNVVIGNMIFSTSSGAGEFLSPLIALTIITYFNISKLFLFTLPIPILLLIFYLLAYNSKV</sequence>
<feature type="transmembrane region" description="Helical" evidence="1">
    <location>
        <begin position="350"/>
        <end position="369"/>
    </location>
</feature>
<dbReference type="KEGG" id="clg:Calag_0286"/>
<feature type="transmembrane region" description="Helical" evidence="1">
    <location>
        <begin position="92"/>
        <end position="112"/>
    </location>
</feature>
<organism evidence="2 3">
    <name type="scientific">Caldisphaera lagunensis (strain DSM 15908 / JCM 11604 / ANMR 0165 / IC-154)</name>
    <dbReference type="NCBI Taxonomy" id="1056495"/>
    <lineage>
        <taxon>Archaea</taxon>
        <taxon>Thermoproteota</taxon>
        <taxon>Thermoprotei</taxon>
        <taxon>Acidilobales</taxon>
        <taxon>Caldisphaeraceae</taxon>
        <taxon>Caldisphaera</taxon>
    </lineage>
</organism>
<feature type="transmembrane region" description="Helical" evidence="1">
    <location>
        <begin position="317"/>
        <end position="344"/>
    </location>
</feature>
<dbReference type="Proteomes" id="UP000010469">
    <property type="component" value="Chromosome"/>
</dbReference>
<dbReference type="Gene3D" id="1.20.1250.20">
    <property type="entry name" value="MFS general substrate transporter like domains"/>
    <property type="match status" value="1"/>
</dbReference>
<feature type="transmembrane region" description="Helical" evidence="1">
    <location>
        <begin position="124"/>
        <end position="145"/>
    </location>
</feature>
<keyword evidence="3" id="KW-1185">Reference proteome</keyword>
<protein>
    <submittedName>
        <fullName evidence="2">Major Facilitator Superfamily transporter</fullName>
    </submittedName>
</protein>
<dbReference type="InParanoid" id="L0A8A1"/>
<feature type="transmembrane region" description="Helical" evidence="1">
    <location>
        <begin position="283"/>
        <end position="305"/>
    </location>
</feature>
<dbReference type="HOGENOM" id="CLU_755663_0_0_2"/>
<evidence type="ECO:0000313" key="3">
    <source>
        <dbReference type="Proteomes" id="UP000010469"/>
    </source>
</evidence>
<feature type="transmembrane region" description="Helical" evidence="1">
    <location>
        <begin position="151"/>
        <end position="170"/>
    </location>
</feature>
<feature type="transmembrane region" description="Helical" evidence="1">
    <location>
        <begin position="258"/>
        <end position="277"/>
    </location>
</feature>
<feature type="transmembrane region" description="Helical" evidence="1">
    <location>
        <begin position="68"/>
        <end position="86"/>
    </location>
</feature>
<dbReference type="InterPro" id="IPR011701">
    <property type="entry name" value="MFS"/>
</dbReference>
<reference evidence="3" key="1">
    <citation type="submission" date="2012-03" db="EMBL/GenBank/DDBJ databases">
        <title>Complete genome of Caldisphaera lagunensis DSM 15908.</title>
        <authorList>
            <person name="Lucas S."/>
            <person name="Copeland A."/>
            <person name="Lapidus A."/>
            <person name="Glavina del Rio T."/>
            <person name="Dalin E."/>
            <person name="Tice H."/>
            <person name="Bruce D."/>
            <person name="Goodwin L."/>
            <person name="Pitluck S."/>
            <person name="Peters L."/>
            <person name="Mikhailova N."/>
            <person name="Teshima H."/>
            <person name="Kyrpides N."/>
            <person name="Mavromatis K."/>
            <person name="Ivanova N."/>
            <person name="Brettin T."/>
            <person name="Detter J.C."/>
            <person name="Han C."/>
            <person name="Larimer F."/>
            <person name="Land M."/>
            <person name="Hauser L."/>
            <person name="Markowitz V."/>
            <person name="Cheng J.-F."/>
            <person name="Hugenholtz P."/>
            <person name="Woyke T."/>
            <person name="Wu D."/>
            <person name="Spring S."/>
            <person name="Schroeder M."/>
            <person name="Brambilla E."/>
            <person name="Klenk H.-P."/>
            <person name="Eisen J.A."/>
        </authorList>
    </citation>
    <scope>NUCLEOTIDE SEQUENCE [LARGE SCALE GENOMIC DNA]</scope>
    <source>
        <strain evidence="3">DSM 15908 / JCM 11604 / IC-154</strain>
    </source>
</reference>
<dbReference type="EMBL" id="CP003378">
    <property type="protein sequence ID" value="AFZ70066.1"/>
    <property type="molecule type" value="Genomic_DNA"/>
</dbReference>
<accession>L0A8A1</accession>
<dbReference type="AlphaFoldDB" id="L0A8A1"/>
<dbReference type="RefSeq" id="WP_015231964.1">
    <property type="nucleotide sequence ID" value="NC_019791.1"/>
</dbReference>
<gene>
    <name evidence="2" type="ordered locus">Calag_0286</name>
</gene>
<dbReference type="eggNOG" id="arCOG03660">
    <property type="taxonomic scope" value="Archaea"/>
</dbReference>
<keyword evidence="1" id="KW-1133">Transmembrane helix</keyword>